<keyword evidence="2" id="KW-1185">Reference proteome</keyword>
<comment type="caution">
    <text evidence="1">The sequence shown here is derived from an EMBL/GenBank/DDBJ whole genome shotgun (WGS) entry which is preliminary data.</text>
</comment>
<accession>A0A9P8MUS5</accession>
<protein>
    <submittedName>
        <fullName evidence="1">Polyketide synthase</fullName>
    </submittedName>
</protein>
<dbReference type="RefSeq" id="XP_044719300.1">
    <property type="nucleotide sequence ID" value="XM_044865338.1"/>
</dbReference>
<dbReference type="OrthoDB" id="329835at2759"/>
<evidence type="ECO:0000313" key="1">
    <source>
        <dbReference type="EMBL" id="KAH0961787.1"/>
    </source>
</evidence>
<evidence type="ECO:0000313" key="2">
    <source>
        <dbReference type="Proteomes" id="UP000824596"/>
    </source>
</evidence>
<dbReference type="EMBL" id="JAIZPD010000007">
    <property type="protein sequence ID" value="KAH0961787.1"/>
    <property type="molecule type" value="Genomic_DNA"/>
</dbReference>
<reference evidence="1" key="1">
    <citation type="submission" date="2021-09" db="EMBL/GenBank/DDBJ databases">
        <title>A high-quality genome of the endoparasitic fungus Hirsutella rhossiliensis with a comparison of Hirsutella genomes reveals transposable elements contributing to genome size variation.</title>
        <authorList>
            <person name="Lin R."/>
            <person name="Jiao Y."/>
            <person name="Sun X."/>
            <person name="Ling J."/>
            <person name="Xie B."/>
            <person name="Cheng X."/>
        </authorList>
    </citation>
    <scope>NUCLEOTIDE SEQUENCE</scope>
    <source>
        <strain evidence="1">HR02</strain>
    </source>
</reference>
<name>A0A9P8MUS5_9HYPO</name>
<sequence length="196" mass="21489">MTPDLNSTLPKSVFVAQASNDQAMLLRDPLASNMKDQHASLRANALAIIGGTTRPVYKLGQEAFSILSNRVHDTRLFDRVEDFASSNMTRATSDLGVITVLCLTDLDKPYLGDTTADKFDALKMMWATAGTLVWVTRGSRDAAPYSHMMGGIVRTVKTEYPNLNLQMFDHVLSKSRKDCFEPTQADTIGSGGDKDP</sequence>
<gene>
    <name evidence="1" type="ORF">HRG_06867</name>
</gene>
<dbReference type="GeneID" id="68355996"/>
<dbReference type="Proteomes" id="UP000824596">
    <property type="component" value="Unassembled WGS sequence"/>
</dbReference>
<proteinExistence type="predicted"/>
<dbReference type="AlphaFoldDB" id="A0A9P8MUS5"/>
<organism evidence="1 2">
    <name type="scientific">Hirsutella rhossiliensis</name>
    <dbReference type="NCBI Taxonomy" id="111463"/>
    <lineage>
        <taxon>Eukaryota</taxon>
        <taxon>Fungi</taxon>
        <taxon>Dikarya</taxon>
        <taxon>Ascomycota</taxon>
        <taxon>Pezizomycotina</taxon>
        <taxon>Sordariomycetes</taxon>
        <taxon>Hypocreomycetidae</taxon>
        <taxon>Hypocreales</taxon>
        <taxon>Ophiocordycipitaceae</taxon>
        <taxon>Hirsutella</taxon>
    </lineage>
</organism>